<protein>
    <recommendedName>
        <fullName evidence="5">Lipoprotein</fullName>
    </recommendedName>
</protein>
<proteinExistence type="predicted"/>
<dbReference type="AlphaFoldDB" id="A0A0R0CB89"/>
<dbReference type="EMBL" id="LDJJ01000071">
    <property type="protein sequence ID" value="KRG63502.1"/>
    <property type="molecule type" value="Genomic_DNA"/>
</dbReference>
<comment type="caution">
    <text evidence="3">The sequence shown here is derived from an EMBL/GenBank/DDBJ whole genome shotgun (WGS) entry which is preliminary data.</text>
</comment>
<accession>A0A0R0CB89</accession>
<keyword evidence="4" id="KW-1185">Reference proteome</keyword>
<feature type="chain" id="PRO_5006393773" description="Lipoprotein" evidence="2">
    <location>
        <begin position="26"/>
        <end position="327"/>
    </location>
</feature>
<feature type="signal peptide" evidence="2">
    <location>
        <begin position="1"/>
        <end position="25"/>
    </location>
</feature>
<dbReference type="PATRIC" id="fig|405446.3.peg.3494"/>
<dbReference type="OrthoDB" id="6194714at2"/>
<evidence type="ECO:0008006" key="5">
    <source>
        <dbReference type="Google" id="ProtNLM"/>
    </source>
</evidence>
<evidence type="ECO:0000256" key="1">
    <source>
        <dbReference type="SAM" id="MobiDB-lite"/>
    </source>
</evidence>
<feature type="region of interest" description="Disordered" evidence="1">
    <location>
        <begin position="296"/>
        <end position="327"/>
    </location>
</feature>
<evidence type="ECO:0000256" key="2">
    <source>
        <dbReference type="SAM" id="SignalP"/>
    </source>
</evidence>
<gene>
    <name evidence="3" type="ORF">ABB27_17455</name>
</gene>
<sequence length="327" mass="34973">MQRRSLRSCQNIALLAVCLVAVTVACKRNPEALPGAATEPAAAVRQLVQHLHDNDLVAYARDAVPPAQYAELEAAWAQGHSRWPLTELPLDEKLPALLATLSEKDAERQLQRAFKAQLEGQTAAVRQAAHSLGLFGVQYISHQGDYNAAERAHYVQLVTALSDWAQAAPLPDPKLAQSSIATLTAAARATGLAGEQAFQDAGMTGTLRKLGPFAAASKQVLAAYGLNLDESVQQMRTGLVSQHGDTATVRVQYPLAGKELDLQVALVRRDKRWYLARTLSEVDTLLSAARAAEQAKAEAEQAKTDALAPAQTPALERPDNAAAAAKP</sequence>
<organism evidence="3 4">
    <name type="scientific">Stenotrophomonas terrae</name>
    <dbReference type="NCBI Taxonomy" id="405446"/>
    <lineage>
        <taxon>Bacteria</taxon>
        <taxon>Pseudomonadati</taxon>
        <taxon>Pseudomonadota</taxon>
        <taxon>Gammaproteobacteria</taxon>
        <taxon>Lysobacterales</taxon>
        <taxon>Lysobacteraceae</taxon>
        <taxon>Stenotrophomonas</taxon>
    </lineage>
</organism>
<evidence type="ECO:0000313" key="4">
    <source>
        <dbReference type="Proteomes" id="UP000051863"/>
    </source>
</evidence>
<evidence type="ECO:0000313" key="3">
    <source>
        <dbReference type="EMBL" id="KRG63502.1"/>
    </source>
</evidence>
<reference evidence="3 4" key="1">
    <citation type="submission" date="2015-05" db="EMBL/GenBank/DDBJ databases">
        <title>Genome sequencing and analysis of members of genus Stenotrophomonas.</title>
        <authorList>
            <person name="Patil P.P."/>
            <person name="Midha S."/>
            <person name="Patil P.B."/>
        </authorList>
    </citation>
    <scope>NUCLEOTIDE SEQUENCE [LARGE SCALE GENOMIC DNA]</scope>
    <source>
        <strain evidence="3 4">DSM 18941</strain>
    </source>
</reference>
<dbReference type="RefSeq" id="WP_057630295.1">
    <property type="nucleotide sequence ID" value="NZ_LDJJ01000071.1"/>
</dbReference>
<name>A0A0R0CB89_9GAMM</name>
<dbReference type="PROSITE" id="PS51257">
    <property type="entry name" value="PROKAR_LIPOPROTEIN"/>
    <property type="match status" value="1"/>
</dbReference>
<keyword evidence="2" id="KW-0732">Signal</keyword>
<dbReference type="Proteomes" id="UP000051863">
    <property type="component" value="Unassembled WGS sequence"/>
</dbReference>